<feature type="region of interest" description="Disordered" evidence="1">
    <location>
        <begin position="258"/>
        <end position="315"/>
    </location>
</feature>
<protein>
    <submittedName>
        <fullName evidence="2">Uncharacterized protein</fullName>
    </submittedName>
</protein>
<evidence type="ECO:0000313" key="3">
    <source>
        <dbReference type="Proteomes" id="UP001620645"/>
    </source>
</evidence>
<keyword evidence="3" id="KW-1185">Reference proteome</keyword>
<accession>A0ABD2JY29</accession>
<sequence>MRESKDHLCTLLITFSDWDNANKEMTTAHTFASTDPAHYPQQRRVVHSRQIMGAAEVRNGGVAPLVSSGAVIERVSHSALSVPSGANFGSDMVQFRQMAHSPPVLSVPLATSVHLSSAGRLINSPQAENPTEESNGRLSGQLKHSPTVGSAATSPLASSSTIGVHEVSLSYVRPNTFSPSAGDDRRSLPTYLSSPPARSSAFFPSGSVHMHFSAGKAEDARLLYTIGRPEAEWSFGAGESIQISDSGTKKREAFPATMGSTIIAKSPQETTTTKQPRGMGQMEHTARRGGEGAQKQTSQQQQPTMRRGRGESEQR</sequence>
<feature type="compositionally biased region" description="Polar residues" evidence="1">
    <location>
        <begin position="123"/>
        <end position="148"/>
    </location>
</feature>
<dbReference type="Proteomes" id="UP001620645">
    <property type="component" value="Unassembled WGS sequence"/>
</dbReference>
<dbReference type="AlphaFoldDB" id="A0ABD2JY29"/>
<evidence type="ECO:0000256" key="1">
    <source>
        <dbReference type="SAM" id="MobiDB-lite"/>
    </source>
</evidence>
<organism evidence="2 3">
    <name type="scientific">Heterodera schachtii</name>
    <name type="common">Sugarbeet cyst nematode worm</name>
    <name type="synonym">Tylenchus schachtii</name>
    <dbReference type="NCBI Taxonomy" id="97005"/>
    <lineage>
        <taxon>Eukaryota</taxon>
        <taxon>Metazoa</taxon>
        <taxon>Ecdysozoa</taxon>
        <taxon>Nematoda</taxon>
        <taxon>Chromadorea</taxon>
        <taxon>Rhabditida</taxon>
        <taxon>Tylenchina</taxon>
        <taxon>Tylenchomorpha</taxon>
        <taxon>Tylenchoidea</taxon>
        <taxon>Heteroderidae</taxon>
        <taxon>Heteroderinae</taxon>
        <taxon>Heterodera</taxon>
    </lineage>
</organism>
<reference evidence="2 3" key="1">
    <citation type="submission" date="2024-10" db="EMBL/GenBank/DDBJ databases">
        <authorList>
            <person name="Kim D."/>
        </authorList>
    </citation>
    <scope>NUCLEOTIDE SEQUENCE [LARGE SCALE GENOMIC DNA]</scope>
    <source>
        <strain evidence="2">Taebaek</strain>
    </source>
</reference>
<evidence type="ECO:0000313" key="2">
    <source>
        <dbReference type="EMBL" id="KAL3095319.1"/>
    </source>
</evidence>
<feature type="region of interest" description="Disordered" evidence="1">
    <location>
        <begin position="121"/>
        <end position="157"/>
    </location>
</feature>
<dbReference type="EMBL" id="JBICCN010000083">
    <property type="protein sequence ID" value="KAL3095319.1"/>
    <property type="molecule type" value="Genomic_DNA"/>
</dbReference>
<comment type="caution">
    <text evidence="2">The sequence shown here is derived from an EMBL/GenBank/DDBJ whole genome shotgun (WGS) entry which is preliminary data.</text>
</comment>
<name>A0ABD2JY29_HETSC</name>
<gene>
    <name evidence="2" type="ORF">niasHS_007418</name>
</gene>
<proteinExistence type="predicted"/>
<feature type="region of interest" description="Disordered" evidence="1">
    <location>
        <begin position="173"/>
        <end position="194"/>
    </location>
</feature>